<dbReference type="PROSITE" id="PS00463">
    <property type="entry name" value="ZN2_CY6_FUNGAL_1"/>
    <property type="match status" value="1"/>
</dbReference>
<dbReference type="OrthoDB" id="3251668at2759"/>
<sequence>MTDRSRTQHRPCWTCRLRRKGCDAARPACGGCTVLGITCYSDDFKPSWMDGGARQREMARRIAAQIKDGASSRRQRHTRTAFVVVSPGHFAASRGEGSAASRSTRRPREGADAPQNPDGEPDAPSAAQSPPRASSPPAPLSSTLSPLGRAWELGATMTYIDHVFPFLFPFYRPSLLDTSRAWILSFVTLNGAVSHSVLSLSSFFIAVGLKECHPDRAPCNSVIWSQVVGQAEKSFEMIRKDLAEVAREGTTASLLDKVHMMETIIQLLVFELFVGGSSGAAWQAHLTPAVALFEDILTSTRGVNGTMTKEDDSLTHVLDQMAWPPPSFPKLSERRLWNPDQAAFRFFAAVLLVLDILSGVALRRAPRLHRYHAHLLPEIEPEENTAPLALSCFIGCENWVLRAISDTAALDEWKQTQREAGTFSQAEMAQRASAVHQLLTLGLARLDIDENTEANTVDPLRQHLSTPARPSSATIRIWAHAARLYLSVTVSGWTPSDPRVTHDVAQVLWLLAAVPSLSQLRACAWPLCVAGCLAQPGAAREAFEAVIRRTRGSQLLGGLRDVEKIVAAVWALQKDDGWDVAGCLGVLGTPALLF</sequence>
<dbReference type="GO" id="GO:0008270">
    <property type="term" value="F:zinc ion binding"/>
    <property type="evidence" value="ECO:0007669"/>
    <property type="project" value="InterPro"/>
</dbReference>
<dbReference type="PANTHER" id="PTHR37534:SF20">
    <property type="entry name" value="PRO1A C6 ZINK-FINGER PROTEIN"/>
    <property type="match status" value="1"/>
</dbReference>
<keyword evidence="4" id="KW-0238">DNA-binding</keyword>
<dbReference type="SUPFAM" id="SSF57701">
    <property type="entry name" value="Zn2/Cys6 DNA-binding domain"/>
    <property type="match status" value="1"/>
</dbReference>
<evidence type="ECO:0000313" key="10">
    <source>
        <dbReference type="Proteomes" id="UP000182658"/>
    </source>
</evidence>
<dbReference type="Gene3D" id="4.10.240.10">
    <property type="entry name" value="Zn(2)-C6 fungal-type DNA-binding domain"/>
    <property type="match status" value="1"/>
</dbReference>
<dbReference type="SMART" id="SM00066">
    <property type="entry name" value="GAL4"/>
    <property type="match status" value="1"/>
</dbReference>
<gene>
    <name evidence="9" type="ORF">CONLIGDRAFT_502492</name>
</gene>
<dbReference type="GO" id="GO:0003677">
    <property type="term" value="F:DNA binding"/>
    <property type="evidence" value="ECO:0007669"/>
    <property type="project" value="UniProtKB-KW"/>
</dbReference>
<dbReference type="GO" id="GO:0000981">
    <property type="term" value="F:DNA-binding transcription factor activity, RNA polymerase II-specific"/>
    <property type="evidence" value="ECO:0007669"/>
    <property type="project" value="InterPro"/>
</dbReference>
<dbReference type="EMBL" id="KV875101">
    <property type="protein sequence ID" value="OIW25677.1"/>
    <property type="molecule type" value="Genomic_DNA"/>
</dbReference>
<keyword evidence="5" id="KW-0804">Transcription</keyword>
<keyword evidence="10" id="KW-1185">Reference proteome</keyword>
<evidence type="ECO:0000256" key="4">
    <source>
        <dbReference type="ARBA" id="ARBA00023125"/>
    </source>
</evidence>
<dbReference type="GO" id="GO:0005634">
    <property type="term" value="C:nucleus"/>
    <property type="evidence" value="ECO:0007669"/>
    <property type="project" value="UniProtKB-SubCell"/>
</dbReference>
<comment type="subcellular location">
    <subcellularLocation>
        <location evidence="1">Nucleus</location>
    </subcellularLocation>
</comment>
<evidence type="ECO:0000259" key="8">
    <source>
        <dbReference type="PROSITE" id="PS50048"/>
    </source>
</evidence>
<feature type="compositionally biased region" description="Low complexity" evidence="7">
    <location>
        <begin position="92"/>
        <end position="102"/>
    </location>
</feature>
<evidence type="ECO:0000256" key="3">
    <source>
        <dbReference type="ARBA" id="ARBA00023015"/>
    </source>
</evidence>
<evidence type="ECO:0000256" key="6">
    <source>
        <dbReference type="ARBA" id="ARBA00023242"/>
    </source>
</evidence>
<protein>
    <recommendedName>
        <fullName evidence="8">Zn(2)-C6 fungal-type domain-containing protein</fullName>
    </recommendedName>
</protein>
<evidence type="ECO:0000256" key="5">
    <source>
        <dbReference type="ARBA" id="ARBA00023163"/>
    </source>
</evidence>
<accession>A0A1J7IE36</accession>
<dbReference type="CDD" id="cd00067">
    <property type="entry name" value="GAL4"/>
    <property type="match status" value="1"/>
</dbReference>
<evidence type="ECO:0000256" key="7">
    <source>
        <dbReference type="SAM" id="MobiDB-lite"/>
    </source>
</evidence>
<dbReference type="InParanoid" id="A0A1J7IE36"/>
<evidence type="ECO:0000313" key="9">
    <source>
        <dbReference type="EMBL" id="OIW25677.1"/>
    </source>
</evidence>
<feature type="compositionally biased region" description="Low complexity" evidence="7">
    <location>
        <begin position="123"/>
        <end position="132"/>
    </location>
</feature>
<evidence type="ECO:0000256" key="2">
    <source>
        <dbReference type="ARBA" id="ARBA00022833"/>
    </source>
</evidence>
<organism evidence="9 10">
    <name type="scientific">Coniochaeta ligniaria NRRL 30616</name>
    <dbReference type="NCBI Taxonomy" id="1408157"/>
    <lineage>
        <taxon>Eukaryota</taxon>
        <taxon>Fungi</taxon>
        <taxon>Dikarya</taxon>
        <taxon>Ascomycota</taxon>
        <taxon>Pezizomycotina</taxon>
        <taxon>Sordariomycetes</taxon>
        <taxon>Sordariomycetidae</taxon>
        <taxon>Coniochaetales</taxon>
        <taxon>Coniochaetaceae</taxon>
        <taxon>Coniochaeta</taxon>
    </lineage>
</organism>
<evidence type="ECO:0000256" key="1">
    <source>
        <dbReference type="ARBA" id="ARBA00004123"/>
    </source>
</evidence>
<feature type="domain" description="Zn(2)-C6 fungal-type" evidence="8">
    <location>
        <begin position="11"/>
        <end position="39"/>
    </location>
</feature>
<dbReference type="AlphaFoldDB" id="A0A1J7IE36"/>
<dbReference type="PANTHER" id="PTHR37534">
    <property type="entry name" value="TRANSCRIPTIONAL ACTIVATOR PROTEIN UGA3"/>
    <property type="match status" value="1"/>
</dbReference>
<dbReference type="Proteomes" id="UP000182658">
    <property type="component" value="Unassembled WGS sequence"/>
</dbReference>
<dbReference type="Pfam" id="PF00172">
    <property type="entry name" value="Zn_clus"/>
    <property type="match status" value="1"/>
</dbReference>
<reference evidence="9 10" key="1">
    <citation type="submission" date="2016-10" db="EMBL/GenBank/DDBJ databases">
        <title>Draft genome sequence of Coniochaeta ligniaria NRRL30616, a lignocellulolytic fungus for bioabatement of inhibitors in plant biomass hydrolysates.</title>
        <authorList>
            <consortium name="DOE Joint Genome Institute"/>
            <person name="Jimenez D.J."/>
            <person name="Hector R.E."/>
            <person name="Riley R."/>
            <person name="Sun H."/>
            <person name="Grigoriev I.V."/>
            <person name="Van Elsas J.D."/>
            <person name="Nichols N.N."/>
        </authorList>
    </citation>
    <scope>NUCLEOTIDE SEQUENCE [LARGE SCALE GENOMIC DNA]</scope>
    <source>
        <strain evidence="9 10">NRRL 30616</strain>
    </source>
</reference>
<dbReference type="InterPro" id="IPR001138">
    <property type="entry name" value="Zn2Cys6_DnaBD"/>
</dbReference>
<keyword evidence="2" id="KW-0862">Zinc</keyword>
<keyword evidence="3" id="KW-0805">Transcription regulation</keyword>
<dbReference type="PROSITE" id="PS50048">
    <property type="entry name" value="ZN2_CY6_FUNGAL_2"/>
    <property type="match status" value="1"/>
</dbReference>
<keyword evidence="6" id="KW-0539">Nucleus</keyword>
<dbReference type="Pfam" id="PF11951">
    <property type="entry name" value="Fungal_trans_2"/>
    <property type="match status" value="1"/>
</dbReference>
<dbReference type="STRING" id="1408157.A0A1J7IE36"/>
<dbReference type="InterPro" id="IPR021858">
    <property type="entry name" value="Fun_TF"/>
</dbReference>
<name>A0A1J7IE36_9PEZI</name>
<proteinExistence type="predicted"/>
<dbReference type="InterPro" id="IPR036864">
    <property type="entry name" value="Zn2-C6_fun-type_DNA-bd_sf"/>
</dbReference>
<feature type="region of interest" description="Disordered" evidence="7">
    <location>
        <begin position="92"/>
        <end position="141"/>
    </location>
</feature>